<feature type="region of interest" description="Disordered" evidence="1">
    <location>
        <begin position="74"/>
        <end position="102"/>
    </location>
</feature>
<feature type="compositionally biased region" description="Basic and acidic residues" evidence="1">
    <location>
        <begin position="74"/>
        <end position="84"/>
    </location>
</feature>
<organism evidence="2 3">
    <name type="scientific">Phytophthora kernoviae</name>
    <dbReference type="NCBI Taxonomy" id="325452"/>
    <lineage>
        <taxon>Eukaryota</taxon>
        <taxon>Sar</taxon>
        <taxon>Stramenopiles</taxon>
        <taxon>Oomycota</taxon>
        <taxon>Peronosporomycetes</taxon>
        <taxon>Peronosporales</taxon>
        <taxon>Peronosporaceae</taxon>
        <taxon>Phytophthora</taxon>
    </lineage>
</organism>
<dbReference type="EMBL" id="MBDO02000313">
    <property type="protein sequence ID" value="RLN57317.1"/>
    <property type="molecule type" value="Genomic_DNA"/>
</dbReference>
<dbReference type="Proteomes" id="UP000277300">
    <property type="component" value="Unassembled WGS sequence"/>
</dbReference>
<feature type="region of interest" description="Disordered" evidence="1">
    <location>
        <begin position="138"/>
        <end position="169"/>
    </location>
</feature>
<feature type="region of interest" description="Disordered" evidence="1">
    <location>
        <begin position="246"/>
        <end position="306"/>
    </location>
</feature>
<gene>
    <name evidence="2" type="ORF">BBP00_00007559</name>
</gene>
<feature type="compositionally biased region" description="Basic residues" evidence="1">
    <location>
        <begin position="85"/>
        <end position="97"/>
    </location>
</feature>
<evidence type="ECO:0000256" key="1">
    <source>
        <dbReference type="SAM" id="MobiDB-lite"/>
    </source>
</evidence>
<feature type="compositionally biased region" description="Basic and acidic residues" evidence="1">
    <location>
        <begin position="291"/>
        <end position="306"/>
    </location>
</feature>
<dbReference type="OrthoDB" id="117706at2759"/>
<proteinExistence type="predicted"/>
<name>A0A3F2RI22_9STRA</name>
<protein>
    <submittedName>
        <fullName evidence="2">Uncharacterized protein</fullName>
    </submittedName>
</protein>
<sequence>MDGHMTAVAAAGQISQADIIERQAETIALLQHQVQKGTEYKQLTKTKLKEAAARLREYRLRVEALLKETEEARQALKQEKEQHTKTKRTAKLSRKPKGRDVAVQTDVRRTIARQTQTQLSGQVDHVKTRRTVDCGVQTETEVVSRKRGRDQSNGQDGGDQLVPRLSRDSEPGLLTVRSVEKQVSPVVPTEAWKPQVLQMERQVGFTAMPFTQETSAALDAELASSDSEGDDDQVMVDTMSELILTEKENGGSKAALPLLDPDVSNDIDKDLESSSDEEEGRKEEDSEPENQEEKAPEGKRGNIRGD</sequence>
<comment type="caution">
    <text evidence="2">The sequence shown here is derived from an EMBL/GenBank/DDBJ whole genome shotgun (WGS) entry which is preliminary data.</text>
</comment>
<evidence type="ECO:0000313" key="2">
    <source>
        <dbReference type="EMBL" id="RLN57317.1"/>
    </source>
</evidence>
<accession>A0A3F2RI22</accession>
<evidence type="ECO:0000313" key="3">
    <source>
        <dbReference type="Proteomes" id="UP000277300"/>
    </source>
</evidence>
<dbReference type="AlphaFoldDB" id="A0A3F2RI22"/>
<reference evidence="2 3" key="1">
    <citation type="submission" date="2018-07" db="EMBL/GenBank/DDBJ databases">
        <title>Genome sequencing of oomycete isolates from Chile give support for New Zealand origin for Phytophthora kernoviae and make available the first Nothophytophthora sp. genome.</title>
        <authorList>
            <person name="Studholme D.J."/>
            <person name="Sanfuentes E."/>
            <person name="Panda P."/>
            <person name="Hill R."/>
            <person name="Sambles C."/>
            <person name="Grant M."/>
            <person name="Williams N.M."/>
            <person name="Mcdougal R.L."/>
        </authorList>
    </citation>
    <scope>NUCLEOTIDE SEQUENCE [LARGE SCALE GENOMIC DNA]</scope>
    <source>
        <strain evidence="2">Chile6</strain>
    </source>
</reference>